<keyword evidence="1" id="KW-0805">Transcription regulation</keyword>
<dbReference type="Gene3D" id="1.10.10.60">
    <property type="entry name" value="Homeodomain-like"/>
    <property type="match status" value="1"/>
</dbReference>
<dbReference type="InterPro" id="IPR011075">
    <property type="entry name" value="TetR_C"/>
</dbReference>
<evidence type="ECO:0000256" key="2">
    <source>
        <dbReference type="ARBA" id="ARBA00023125"/>
    </source>
</evidence>
<dbReference type="PROSITE" id="PS50977">
    <property type="entry name" value="HTH_TETR_2"/>
    <property type="match status" value="1"/>
</dbReference>
<dbReference type="InterPro" id="IPR050109">
    <property type="entry name" value="HTH-type_TetR-like_transc_reg"/>
</dbReference>
<evidence type="ECO:0000259" key="5">
    <source>
        <dbReference type="PROSITE" id="PS50977"/>
    </source>
</evidence>
<feature type="domain" description="HTH tetR-type" evidence="5">
    <location>
        <begin position="12"/>
        <end position="72"/>
    </location>
</feature>
<dbReference type="PANTHER" id="PTHR30055:SF148">
    <property type="entry name" value="TETR-FAMILY TRANSCRIPTIONAL REGULATOR"/>
    <property type="match status" value="1"/>
</dbReference>
<protein>
    <recommendedName>
        <fullName evidence="5">HTH tetR-type domain-containing protein</fullName>
    </recommendedName>
</protein>
<sequence>MPTSSPGRPRSAATERAIVDATLSELEAVGYQALTIEAVARRAGVGRPTIYRRWPDRDALVVGALTATVPQAAAPSTDDPVADLRTLVTTFITDISRSPAARAVLAVHAAGANRPELRAALHEHYLAPRGEALASAVGRARAIGAIGTGVTDEQVRDLLVGPAIYRWLVIGDVPDAGEHEVLLDLALAAIARDVSGPGSPGARGAGA</sequence>
<reference evidence="6 7" key="1">
    <citation type="submission" date="2016-02" db="EMBL/GenBank/DDBJ databases">
        <authorList>
            <person name="Teng J.L."/>
            <person name="Tang Y."/>
            <person name="Huang Y."/>
            <person name="Guo F."/>
            <person name="Wei W."/>
            <person name="Chen J.H."/>
            <person name="Wong S.Y."/>
            <person name="Lau S.K."/>
            <person name="Woo P.C."/>
        </authorList>
    </citation>
    <scope>NUCLEOTIDE SEQUENCE [LARGE SCALE GENOMIC DNA]</scope>
    <source>
        <strain evidence="6 7">JCM 13375</strain>
    </source>
</reference>
<keyword evidence="2 4" id="KW-0238">DNA-binding</keyword>
<comment type="caution">
    <text evidence="6">The sequence shown here is derived from an EMBL/GenBank/DDBJ whole genome shotgun (WGS) entry which is preliminary data.</text>
</comment>
<keyword evidence="7" id="KW-1185">Reference proteome</keyword>
<dbReference type="Proteomes" id="UP000070409">
    <property type="component" value="Unassembled WGS sequence"/>
</dbReference>
<dbReference type="InterPro" id="IPR036271">
    <property type="entry name" value="Tet_transcr_reg_TetR-rel_C_sf"/>
</dbReference>
<evidence type="ECO:0000313" key="7">
    <source>
        <dbReference type="Proteomes" id="UP000070409"/>
    </source>
</evidence>
<evidence type="ECO:0000256" key="3">
    <source>
        <dbReference type="ARBA" id="ARBA00023163"/>
    </source>
</evidence>
<evidence type="ECO:0000313" key="6">
    <source>
        <dbReference type="EMBL" id="KXO99163.1"/>
    </source>
</evidence>
<dbReference type="EMBL" id="LSRE01000010">
    <property type="protein sequence ID" value="KXO99163.1"/>
    <property type="molecule type" value="Genomic_DNA"/>
</dbReference>
<keyword evidence="3" id="KW-0804">Transcription</keyword>
<dbReference type="Pfam" id="PF16859">
    <property type="entry name" value="TetR_C_11"/>
    <property type="match status" value="1"/>
</dbReference>
<dbReference type="Gene3D" id="1.10.357.10">
    <property type="entry name" value="Tetracycline Repressor, domain 2"/>
    <property type="match status" value="1"/>
</dbReference>
<evidence type="ECO:0000256" key="1">
    <source>
        <dbReference type="ARBA" id="ARBA00023015"/>
    </source>
</evidence>
<dbReference type="InterPro" id="IPR001647">
    <property type="entry name" value="HTH_TetR"/>
</dbReference>
<dbReference type="Pfam" id="PF00440">
    <property type="entry name" value="TetR_N"/>
    <property type="match status" value="1"/>
</dbReference>
<feature type="DNA-binding region" description="H-T-H motif" evidence="4">
    <location>
        <begin position="35"/>
        <end position="54"/>
    </location>
</feature>
<evidence type="ECO:0000256" key="4">
    <source>
        <dbReference type="PROSITE-ProRule" id="PRU00335"/>
    </source>
</evidence>
<organism evidence="6 7">
    <name type="scientific">Tsukamurella pseudospumae</name>
    <dbReference type="NCBI Taxonomy" id="239498"/>
    <lineage>
        <taxon>Bacteria</taxon>
        <taxon>Bacillati</taxon>
        <taxon>Actinomycetota</taxon>
        <taxon>Actinomycetes</taxon>
        <taxon>Mycobacteriales</taxon>
        <taxon>Tsukamurellaceae</taxon>
        <taxon>Tsukamurella</taxon>
    </lineage>
</organism>
<dbReference type="SUPFAM" id="SSF46689">
    <property type="entry name" value="Homeodomain-like"/>
    <property type="match status" value="1"/>
</dbReference>
<name>A0A137ZLW9_9ACTN</name>
<dbReference type="RefSeq" id="WP_068744663.1">
    <property type="nucleotide sequence ID" value="NZ_LSRE01000010.1"/>
</dbReference>
<dbReference type="InterPro" id="IPR009057">
    <property type="entry name" value="Homeodomain-like_sf"/>
</dbReference>
<dbReference type="SUPFAM" id="SSF48498">
    <property type="entry name" value="Tetracyclin repressor-like, C-terminal domain"/>
    <property type="match status" value="1"/>
</dbReference>
<gene>
    <name evidence="6" type="ORF">AXK61_17985</name>
</gene>
<accession>A0A137ZLW9</accession>
<proteinExistence type="predicted"/>
<dbReference type="PANTHER" id="PTHR30055">
    <property type="entry name" value="HTH-TYPE TRANSCRIPTIONAL REGULATOR RUTR"/>
    <property type="match status" value="1"/>
</dbReference>